<name>A0A8S5UX64_9CAUD</name>
<sequence>MNFNEALKRCRKLRKATQKQVAQAVGVSETMYQYYEYGKNEPTVGVLIALAKYFNVSLDYLCGLSDEP</sequence>
<dbReference type="GO" id="GO:0003677">
    <property type="term" value="F:DNA binding"/>
    <property type="evidence" value="ECO:0007669"/>
    <property type="project" value="UniProtKB-KW"/>
</dbReference>
<keyword evidence="1" id="KW-0238">DNA-binding</keyword>
<dbReference type="InterPro" id="IPR001387">
    <property type="entry name" value="Cro/C1-type_HTH"/>
</dbReference>
<evidence type="ECO:0000256" key="1">
    <source>
        <dbReference type="ARBA" id="ARBA00023125"/>
    </source>
</evidence>
<protein>
    <submittedName>
        <fullName evidence="3">Helix-turn-helix domain protein</fullName>
    </submittedName>
</protein>
<dbReference type="Gene3D" id="1.10.260.40">
    <property type="entry name" value="lambda repressor-like DNA-binding domains"/>
    <property type="match status" value="1"/>
</dbReference>
<dbReference type="SMART" id="SM00530">
    <property type="entry name" value="HTH_XRE"/>
    <property type="match status" value="1"/>
</dbReference>
<dbReference type="EMBL" id="BK016159">
    <property type="protein sequence ID" value="DAF98986.1"/>
    <property type="molecule type" value="Genomic_DNA"/>
</dbReference>
<dbReference type="PANTHER" id="PTHR46558">
    <property type="entry name" value="TRACRIPTIONAL REGULATORY PROTEIN-RELATED-RELATED"/>
    <property type="match status" value="1"/>
</dbReference>
<dbReference type="PROSITE" id="PS50943">
    <property type="entry name" value="HTH_CROC1"/>
    <property type="match status" value="1"/>
</dbReference>
<evidence type="ECO:0000259" key="2">
    <source>
        <dbReference type="PROSITE" id="PS50943"/>
    </source>
</evidence>
<evidence type="ECO:0000313" key="3">
    <source>
        <dbReference type="EMBL" id="DAF98986.1"/>
    </source>
</evidence>
<organism evidence="3">
    <name type="scientific">Siphoviridae sp. ctDmR33</name>
    <dbReference type="NCBI Taxonomy" id="2825389"/>
    <lineage>
        <taxon>Viruses</taxon>
        <taxon>Duplodnaviria</taxon>
        <taxon>Heunggongvirae</taxon>
        <taxon>Uroviricota</taxon>
        <taxon>Caudoviricetes</taxon>
    </lineage>
</organism>
<dbReference type="InterPro" id="IPR010982">
    <property type="entry name" value="Lambda_DNA-bd_dom_sf"/>
</dbReference>
<dbReference type="CDD" id="cd00093">
    <property type="entry name" value="HTH_XRE"/>
    <property type="match status" value="1"/>
</dbReference>
<proteinExistence type="predicted"/>
<dbReference type="Pfam" id="PF01381">
    <property type="entry name" value="HTH_3"/>
    <property type="match status" value="1"/>
</dbReference>
<reference evidence="3" key="1">
    <citation type="journal article" date="2021" name="Proc. Natl. Acad. Sci. U.S.A.">
        <title>A Catalog of Tens of Thousands of Viruses from Human Metagenomes Reveals Hidden Associations with Chronic Diseases.</title>
        <authorList>
            <person name="Tisza M.J."/>
            <person name="Buck C.B."/>
        </authorList>
    </citation>
    <scope>NUCLEOTIDE SEQUENCE</scope>
    <source>
        <strain evidence="3">CtDmR33</strain>
    </source>
</reference>
<accession>A0A8S5UX64</accession>
<dbReference type="SUPFAM" id="SSF47413">
    <property type="entry name" value="lambda repressor-like DNA-binding domains"/>
    <property type="match status" value="1"/>
</dbReference>
<dbReference type="PANTHER" id="PTHR46558:SF11">
    <property type="entry name" value="HTH-TYPE TRANSCRIPTIONAL REGULATOR XRE"/>
    <property type="match status" value="1"/>
</dbReference>
<feature type="domain" description="HTH cro/C1-type" evidence="2">
    <location>
        <begin position="7"/>
        <end position="61"/>
    </location>
</feature>